<organism evidence="4 5">
    <name type="scientific">Tahibacter amnicola</name>
    <dbReference type="NCBI Taxonomy" id="2976241"/>
    <lineage>
        <taxon>Bacteria</taxon>
        <taxon>Pseudomonadati</taxon>
        <taxon>Pseudomonadota</taxon>
        <taxon>Gammaproteobacteria</taxon>
        <taxon>Lysobacterales</taxon>
        <taxon>Rhodanobacteraceae</taxon>
        <taxon>Tahibacter</taxon>
    </lineage>
</organism>
<dbReference type="InterPro" id="IPR023347">
    <property type="entry name" value="Lysozyme_dom_sf"/>
</dbReference>
<dbReference type="Proteomes" id="UP001064632">
    <property type="component" value="Chromosome"/>
</dbReference>
<comment type="catalytic activity">
    <reaction evidence="3">
        <text>Hydrolysis of (1-&gt;4)-beta-linkages between N-acetylmuramic acid and N-acetyl-D-glucosamine residues in a peptidoglycan and between N-acetyl-D-glucosamine residues in chitodextrins.</text>
        <dbReference type="EC" id="3.2.1.17"/>
    </reaction>
</comment>
<keyword evidence="2 3" id="KW-0081">Bacteriolytic enzyme</keyword>
<evidence type="ECO:0000313" key="5">
    <source>
        <dbReference type="Proteomes" id="UP001064632"/>
    </source>
</evidence>
<dbReference type="EC" id="3.2.1.17" evidence="3"/>
<gene>
    <name evidence="4" type="ORF">N4264_15465</name>
</gene>
<evidence type="ECO:0000256" key="3">
    <source>
        <dbReference type="RuleBase" id="RU003788"/>
    </source>
</evidence>
<reference evidence="4" key="1">
    <citation type="submission" date="2022-09" db="EMBL/GenBank/DDBJ databases">
        <title>Tahibacter sp. nov., isolated from a fresh water.</title>
        <authorList>
            <person name="Baek J.H."/>
            <person name="Lee J.K."/>
            <person name="Kim J.M."/>
            <person name="Jeon C.O."/>
        </authorList>
    </citation>
    <scope>NUCLEOTIDE SEQUENCE</scope>
    <source>
        <strain evidence="4">W38</strain>
    </source>
</reference>
<dbReference type="InterPro" id="IPR002196">
    <property type="entry name" value="Glyco_hydro_24"/>
</dbReference>
<keyword evidence="3" id="KW-0378">Hydrolase</keyword>
<dbReference type="InterPro" id="IPR023346">
    <property type="entry name" value="Lysozyme-like_dom_sf"/>
</dbReference>
<evidence type="ECO:0000256" key="2">
    <source>
        <dbReference type="ARBA" id="ARBA00022638"/>
    </source>
</evidence>
<dbReference type="SUPFAM" id="SSF53955">
    <property type="entry name" value="Lysozyme-like"/>
    <property type="match status" value="1"/>
</dbReference>
<keyword evidence="5" id="KW-1185">Reference proteome</keyword>
<evidence type="ECO:0000313" key="4">
    <source>
        <dbReference type="EMBL" id="UXI66146.1"/>
    </source>
</evidence>
<protein>
    <recommendedName>
        <fullName evidence="3">Lysozyme</fullName>
        <ecNumber evidence="3">3.2.1.17</ecNumber>
    </recommendedName>
</protein>
<dbReference type="Gene3D" id="1.10.530.40">
    <property type="match status" value="1"/>
</dbReference>
<proteinExistence type="inferred from homology"/>
<accession>A0ABY6BBY7</accession>
<name>A0ABY6BBY7_9GAMM</name>
<dbReference type="Pfam" id="PF00959">
    <property type="entry name" value="Phage_lysozyme"/>
    <property type="match status" value="1"/>
</dbReference>
<sequence length="60" mass="6825">MPHICAVGMALIMQFEQFCATVYECPAGLPTIGYGHVVRASEWDEFRLGIRRQRAEELLL</sequence>
<evidence type="ECO:0000256" key="1">
    <source>
        <dbReference type="ARBA" id="ARBA00022529"/>
    </source>
</evidence>
<keyword evidence="1 3" id="KW-0929">Antimicrobial</keyword>
<dbReference type="RefSeq" id="WP_261693131.1">
    <property type="nucleotide sequence ID" value="NZ_CP104694.1"/>
</dbReference>
<keyword evidence="3" id="KW-0326">Glycosidase</keyword>
<dbReference type="EMBL" id="CP104694">
    <property type="protein sequence ID" value="UXI66146.1"/>
    <property type="molecule type" value="Genomic_DNA"/>
</dbReference>
<comment type="similarity">
    <text evidence="3">Belongs to the glycosyl hydrolase 24 family.</text>
</comment>